<dbReference type="RefSeq" id="WP_132586346.1">
    <property type="nucleotide sequence ID" value="NZ_SMAJ01000029.1"/>
</dbReference>
<evidence type="ECO:0000256" key="2">
    <source>
        <dbReference type="ARBA" id="ARBA00008520"/>
    </source>
</evidence>
<dbReference type="PANTHER" id="PTHR43649:SF12">
    <property type="entry name" value="DIACETYLCHITOBIOSE BINDING PROTEIN DASA"/>
    <property type="match status" value="1"/>
</dbReference>
<comment type="caution">
    <text evidence="3">The sequence shown here is derived from an EMBL/GenBank/DDBJ whole genome shotgun (WGS) entry which is preliminary data.</text>
</comment>
<reference evidence="3 4" key="1">
    <citation type="submission" date="2019-03" db="EMBL/GenBank/DDBJ databases">
        <title>Genomic Encyclopedia of Type Strains, Phase IV (KMG-IV): sequencing the most valuable type-strain genomes for metagenomic binning, comparative biology and taxonomic classification.</title>
        <authorList>
            <person name="Goeker M."/>
        </authorList>
    </citation>
    <scope>NUCLEOTIDE SEQUENCE [LARGE SCALE GENOMIC DNA]</scope>
    <source>
        <strain evidence="3 4">DSM 24591</strain>
    </source>
</reference>
<sequence>MANDIPKSRTRRNISTRPAFKTNLHRRHLLQAASAAGLATSIGPLFFINSHAAQRTLKVLQWNHFVPAYDKWFDNTYVKEWGQKNDTQVIVDHVGIPALSTRAAAEVSAQKGHDLFMFLSPPPVYEDQVIDHREIYEECEHKHGKAIDLAVKSTYNPKTKKYFAFSDSFVPDPINYRKDLWDDAGLAAPDSWDDVLTAGRKIKQKHNIPVGIGLSAELDTAMAMRTVLFAFGGSIQNETGTVVLDSKPTLDAIKFVKTLYRDTMTPEVMAWDPSSNNRAMLAGKISLCLNAISITREGENKNIPITPQIQLTQALRGPARRIGMEHVMDCYVIWKFAENIDGAKKFLVDYIDNFRQGFLGSQFYNFPCFPSTVPDLEKLIGDDPKAQPRDKYKVLGTLMHQATNVGYPGYANAAIDEIFNTWVLNTLFAKAATGAETPENALKQADAACKRIFAKWHERGMV</sequence>
<evidence type="ECO:0000313" key="4">
    <source>
        <dbReference type="Proteomes" id="UP000295525"/>
    </source>
</evidence>
<dbReference type="SUPFAM" id="SSF53850">
    <property type="entry name" value="Periplasmic binding protein-like II"/>
    <property type="match status" value="1"/>
</dbReference>
<keyword evidence="4" id="KW-1185">Reference proteome</keyword>
<dbReference type="Pfam" id="PF01547">
    <property type="entry name" value="SBP_bac_1"/>
    <property type="match status" value="1"/>
</dbReference>
<protein>
    <submittedName>
        <fullName evidence="3">Carbohydrate ABC transporter substrate-binding protein (CUT1 family)</fullName>
    </submittedName>
</protein>
<name>A0A4R3LM18_9BURK</name>
<dbReference type="AlphaFoldDB" id="A0A4R3LM18"/>
<dbReference type="Proteomes" id="UP000295525">
    <property type="component" value="Unassembled WGS sequence"/>
</dbReference>
<dbReference type="InterPro" id="IPR050490">
    <property type="entry name" value="Bact_solute-bd_prot1"/>
</dbReference>
<dbReference type="PROSITE" id="PS51318">
    <property type="entry name" value="TAT"/>
    <property type="match status" value="1"/>
</dbReference>
<comment type="similarity">
    <text evidence="2">Belongs to the bacterial solute-binding protein 1 family.</text>
</comment>
<gene>
    <name evidence="3" type="ORF">EDC26_1296</name>
</gene>
<comment type="subcellular location">
    <subcellularLocation>
        <location evidence="1">Periplasm</location>
    </subcellularLocation>
</comment>
<dbReference type="GO" id="GO:0042597">
    <property type="term" value="C:periplasmic space"/>
    <property type="evidence" value="ECO:0007669"/>
    <property type="project" value="UniProtKB-SubCell"/>
</dbReference>
<proteinExistence type="inferred from homology"/>
<accession>A0A4R3LM18</accession>
<dbReference type="PANTHER" id="PTHR43649">
    <property type="entry name" value="ARABINOSE-BINDING PROTEIN-RELATED"/>
    <property type="match status" value="1"/>
</dbReference>
<dbReference type="EMBL" id="SMAJ01000029">
    <property type="protein sequence ID" value="TCT00569.1"/>
    <property type="molecule type" value="Genomic_DNA"/>
</dbReference>
<organism evidence="3 4">
    <name type="scientific">Paralcaligenes ureilyticus</name>
    <dbReference type="NCBI Taxonomy" id="627131"/>
    <lineage>
        <taxon>Bacteria</taxon>
        <taxon>Pseudomonadati</taxon>
        <taxon>Pseudomonadota</taxon>
        <taxon>Betaproteobacteria</taxon>
        <taxon>Burkholderiales</taxon>
        <taxon>Alcaligenaceae</taxon>
        <taxon>Paralcaligenes</taxon>
    </lineage>
</organism>
<evidence type="ECO:0000256" key="1">
    <source>
        <dbReference type="ARBA" id="ARBA00004418"/>
    </source>
</evidence>
<dbReference type="Gene3D" id="3.40.190.10">
    <property type="entry name" value="Periplasmic binding protein-like II"/>
    <property type="match status" value="1"/>
</dbReference>
<dbReference type="InterPro" id="IPR006059">
    <property type="entry name" value="SBP"/>
</dbReference>
<evidence type="ECO:0000313" key="3">
    <source>
        <dbReference type="EMBL" id="TCT00569.1"/>
    </source>
</evidence>
<dbReference type="InterPro" id="IPR006311">
    <property type="entry name" value="TAT_signal"/>
</dbReference>
<dbReference type="OrthoDB" id="8663148at2"/>